<evidence type="ECO:0000313" key="9">
    <source>
        <dbReference type="EMBL" id="KAJ5493721.1"/>
    </source>
</evidence>
<evidence type="ECO:0000256" key="2">
    <source>
        <dbReference type="ARBA" id="ARBA00022692"/>
    </source>
</evidence>
<dbReference type="PANTHER" id="PTHR33048">
    <property type="entry name" value="PTH11-LIKE INTEGRAL MEMBRANE PROTEIN (AFU_ORTHOLOGUE AFUA_5G11245)"/>
    <property type="match status" value="1"/>
</dbReference>
<evidence type="ECO:0000259" key="8">
    <source>
        <dbReference type="Pfam" id="PF20684"/>
    </source>
</evidence>
<sequence>MVLRDKGPTLVGVLWFETLLCMIVLALRVYTRTVIRNTIGWDDLLLIVTWILMVIFSGLCTAAAHHGMGVHANKLGVEETPQGMLLLLVGQSVIAIAMGLSKCAVAAFLMRIVVKTWHKIFLWFWNISIMVLSILLAITVFAQCTPVQSIWDSRVPSNGCSLDLALVATIMCAWSAVLDFVLALFPWVALWNLNMKKKEKYTICISLSLGIFAGICGVVRTTGLDALTQSTDYLYATTDSVMWTMSELTTTIICVTIPALRPLYRSIRGNNSSNDASYYNNLPPYGKYSGGRSGECSAKPTFAMDTITTTTINGKDIDAESGASGRNEEHGEDTDTKHILQHPDSRSPGIYQVNEVRISYEDRRPGDGMAGGW</sequence>
<protein>
    <recommendedName>
        <fullName evidence="8">Rhodopsin domain-containing protein</fullName>
    </recommendedName>
</protein>
<feature type="transmembrane region" description="Helical" evidence="7">
    <location>
        <begin position="12"/>
        <end position="31"/>
    </location>
</feature>
<evidence type="ECO:0000256" key="4">
    <source>
        <dbReference type="ARBA" id="ARBA00023136"/>
    </source>
</evidence>
<feature type="region of interest" description="Disordered" evidence="6">
    <location>
        <begin position="313"/>
        <end position="348"/>
    </location>
</feature>
<evidence type="ECO:0000256" key="6">
    <source>
        <dbReference type="SAM" id="MobiDB-lite"/>
    </source>
</evidence>
<gene>
    <name evidence="9" type="ORF">N7463_009808</name>
</gene>
<reference evidence="9" key="2">
    <citation type="journal article" date="2023" name="IMA Fungus">
        <title>Comparative genomic study of the Penicillium genus elucidates a diverse pangenome and 15 lateral gene transfer events.</title>
        <authorList>
            <person name="Petersen C."/>
            <person name="Sorensen T."/>
            <person name="Nielsen M.R."/>
            <person name="Sondergaard T.E."/>
            <person name="Sorensen J.L."/>
            <person name="Fitzpatrick D.A."/>
            <person name="Frisvad J.C."/>
            <person name="Nielsen K.L."/>
        </authorList>
    </citation>
    <scope>NUCLEOTIDE SEQUENCE</scope>
    <source>
        <strain evidence="9">IBT 29495</strain>
    </source>
</reference>
<dbReference type="PANTHER" id="PTHR33048:SF93">
    <property type="entry name" value="INTEGRAL MEMBRANE PROTEIN"/>
    <property type="match status" value="1"/>
</dbReference>
<evidence type="ECO:0000256" key="1">
    <source>
        <dbReference type="ARBA" id="ARBA00004141"/>
    </source>
</evidence>
<keyword evidence="4 7" id="KW-0472">Membrane</keyword>
<feature type="transmembrane region" description="Helical" evidence="7">
    <location>
        <begin position="84"/>
        <end position="109"/>
    </location>
</feature>
<reference evidence="9" key="1">
    <citation type="submission" date="2022-12" db="EMBL/GenBank/DDBJ databases">
        <authorList>
            <person name="Petersen C."/>
        </authorList>
    </citation>
    <scope>NUCLEOTIDE SEQUENCE</scope>
    <source>
        <strain evidence="9">IBT 29495</strain>
    </source>
</reference>
<name>A0A9X0C0U9_9EURO</name>
<keyword evidence="10" id="KW-1185">Reference proteome</keyword>
<feature type="transmembrane region" description="Helical" evidence="7">
    <location>
        <begin position="162"/>
        <end position="189"/>
    </location>
</feature>
<comment type="similarity">
    <text evidence="5">Belongs to the SAT4 family.</text>
</comment>
<dbReference type="Pfam" id="PF20684">
    <property type="entry name" value="Fung_rhodopsin"/>
    <property type="match status" value="1"/>
</dbReference>
<comment type="subcellular location">
    <subcellularLocation>
        <location evidence="1">Membrane</location>
        <topology evidence="1">Multi-pass membrane protein</topology>
    </subcellularLocation>
</comment>
<keyword evidence="2 7" id="KW-0812">Transmembrane</keyword>
<dbReference type="EMBL" id="JAPWDS010000006">
    <property type="protein sequence ID" value="KAJ5493721.1"/>
    <property type="molecule type" value="Genomic_DNA"/>
</dbReference>
<feature type="transmembrane region" description="Helical" evidence="7">
    <location>
        <begin position="121"/>
        <end position="142"/>
    </location>
</feature>
<accession>A0A9X0C0U9</accession>
<dbReference type="OrthoDB" id="4682787at2759"/>
<feature type="compositionally biased region" description="Basic and acidic residues" evidence="6">
    <location>
        <begin position="326"/>
        <end position="345"/>
    </location>
</feature>
<keyword evidence="3 7" id="KW-1133">Transmembrane helix</keyword>
<evidence type="ECO:0000256" key="5">
    <source>
        <dbReference type="ARBA" id="ARBA00038359"/>
    </source>
</evidence>
<dbReference type="InterPro" id="IPR049326">
    <property type="entry name" value="Rhodopsin_dom_fungi"/>
</dbReference>
<proteinExistence type="inferred from homology"/>
<organism evidence="9 10">
    <name type="scientific">Penicillium fimorum</name>
    <dbReference type="NCBI Taxonomy" id="1882269"/>
    <lineage>
        <taxon>Eukaryota</taxon>
        <taxon>Fungi</taxon>
        <taxon>Dikarya</taxon>
        <taxon>Ascomycota</taxon>
        <taxon>Pezizomycotina</taxon>
        <taxon>Eurotiomycetes</taxon>
        <taxon>Eurotiomycetidae</taxon>
        <taxon>Eurotiales</taxon>
        <taxon>Aspergillaceae</taxon>
        <taxon>Penicillium</taxon>
    </lineage>
</organism>
<evidence type="ECO:0000313" key="10">
    <source>
        <dbReference type="Proteomes" id="UP001149954"/>
    </source>
</evidence>
<evidence type="ECO:0000256" key="7">
    <source>
        <dbReference type="SAM" id="Phobius"/>
    </source>
</evidence>
<comment type="caution">
    <text evidence="9">The sequence shown here is derived from an EMBL/GenBank/DDBJ whole genome shotgun (WGS) entry which is preliminary data.</text>
</comment>
<evidence type="ECO:0000256" key="3">
    <source>
        <dbReference type="ARBA" id="ARBA00022989"/>
    </source>
</evidence>
<feature type="transmembrane region" description="Helical" evidence="7">
    <location>
        <begin position="43"/>
        <end position="64"/>
    </location>
</feature>
<dbReference type="Proteomes" id="UP001149954">
    <property type="component" value="Unassembled WGS sequence"/>
</dbReference>
<feature type="domain" description="Rhodopsin" evidence="8">
    <location>
        <begin position="27"/>
        <end position="265"/>
    </location>
</feature>
<dbReference type="AlphaFoldDB" id="A0A9X0C0U9"/>
<dbReference type="InterPro" id="IPR052337">
    <property type="entry name" value="SAT4-like"/>
</dbReference>
<feature type="transmembrane region" description="Helical" evidence="7">
    <location>
        <begin position="240"/>
        <end position="260"/>
    </location>
</feature>
<dbReference type="GO" id="GO:0016020">
    <property type="term" value="C:membrane"/>
    <property type="evidence" value="ECO:0007669"/>
    <property type="project" value="UniProtKB-SubCell"/>
</dbReference>
<feature type="transmembrane region" description="Helical" evidence="7">
    <location>
        <begin position="201"/>
        <end position="220"/>
    </location>
</feature>